<proteinExistence type="predicted"/>
<protein>
    <submittedName>
        <fullName evidence="2">Uncharacterized protein</fullName>
    </submittedName>
</protein>
<evidence type="ECO:0000256" key="1">
    <source>
        <dbReference type="SAM" id="SignalP"/>
    </source>
</evidence>
<accession>A0A6V7WS64</accession>
<feature type="chain" id="PRO_5027891045" evidence="1">
    <location>
        <begin position="27"/>
        <end position="68"/>
    </location>
</feature>
<feature type="signal peptide" evidence="1">
    <location>
        <begin position="1"/>
        <end position="26"/>
    </location>
</feature>
<comment type="caution">
    <text evidence="2">The sequence shown here is derived from an EMBL/GenBank/DDBJ whole genome shotgun (WGS) entry which is preliminary data.</text>
</comment>
<reference evidence="2 3" key="1">
    <citation type="submission" date="2020-08" db="EMBL/GenBank/DDBJ databases">
        <authorList>
            <person name="Koutsovoulos G."/>
            <person name="Danchin GJ E."/>
        </authorList>
    </citation>
    <scope>NUCLEOTIDE SEQUENCE [LARGE SCALE GENOMIC DNA]</scope>
</reference>
<sequence length="68" mass="7716">MTNLFMARIVLISLFSLLLNIRYLKSTPIGSSPQDHHNYHQALKTKTNTSFNEQWIARNNGAVAKKDG</sequence>
<gene>
    <name evidence="2" type="ORF">MENT_LOCUS42631</name>
</gene>
<dbReference type="Proteomes" id="UP000580250">
    <property type="component" value="Unassembled WGS sequence"/>
</dbReference>
<organism evidence="2 3">
    <name type="scientific">Meloidogyne enterolobii</name>
    <name type="common">Root-knot nematode worm</name>
    <name type="synonym">Meloidogyne mayaguensis</name>
    <dbReference type="NCBI Taxonomy" id="390850"/>
    <lineage>
        <taxon>Eukaryota</taxon>
        <taxon>Metazoa</taxon>
        <taxon>Ecdysozoa</taxon>
        <taxon>Nematoda</taxon>
        <taxon>Chromadorea</taxon>
        <taxon>Rhabditida</taxon>
        <taxon>Tylenchina</taxon>
        <taxon>Tylenchomorpha</taxon>
        <taxon>Tylenchoidea</taxon>
        <taxon>Meloidogynidae</taxon>
        <taxon>Meloidogyninae</taxon>
        <taxon>Meloidogyne</taxon>
    </lineage>
</organism>
<dbReference type="AlphaFoldDB" id="A0A6V7WS64"/>
<name>A0A6V7WS64_MELEN</name>
<evidence type="ECO:0000313" key="2">
    <source>
        <dbReference type="EMBL" id="CAD2189884.1"/>
    </source>
</evidence>
<dbReference type="EMBL" id="CAJEWN010000775">
    <property type="protein sequence ID" value="CAD2189884.1"/>
    <property type="molecule type" value="Genomic_DNA"/>
</dbReference>
<keyword evidence="1" id="KW-0732">Signal</keyword>
<evidence type="ECO:0000313" key="3">
    <source>
        <dbReference type="Proteomes" id="UP000580250"/>
    </source>
</evidence>